<name>A0A8K0J9Z8_9HYPO</name>
<dbReference type="AlphaFoldDB" id="A0A8K0J9Z8"/>
<dbReference type="Proteomes" id="UP000811619">
    <property type="component" value="Unassembled WGS sequence"/>
</dbReference>
<dbReference type="EMBL" id="SRPY01000254">
    <property type="protein sequence ID" value="KAG5926583.1"/>
    <property type="molecule type" value="Genomic_DNA"/>
</dbReference>
<reference evidence="2" key="1">
    <citation type="journal article" date="2020" name="bioRxiv">
        <title>Whole genome comparisons of ergot fungi reveals the divergence and evolution of species within the genus Claviceps are the result of varying mechanisms driving genome evolution and host range expansion.</title>
        <authorList>
            <person name="Wyka S.A."/>
            <person name="Mondo S.J."/>
            <person name="Liu M."/>
            <person name="Dettman J."/>
            <person name="Nalam V."/>
            <person name="Broders K.D."/>
        </authorList>
    </citation>
    <scope>NUCLEOTIDE SEQUENCE</scope>
    <source>
        <strain evidence="2">CCC 489</strain>
    </source>
</reference>
<feature type="region of interest" description="Disordered" evidence="1">
    <location>
        <begin position="34"/>
        <end position="73"/>
    </location>
</feature>
<comment type="caution">
    <text evidence="2">The sequence shown here is derived from an EMBL/GenBank/DDBJ whole genome shotgun (WGS) entry which is preliminary data.</text>
</comment>
<accession>A0A8K0J9Z8</accession>
<sequence length="110" mass="12438">MSPELSTLLKTLQKQCNAENGRKALAIAHELAKATAKNREQDPNRDLKSSRPRHDREATCEEIESPEEKRSAKPFSRICDKVQEFARNHPEAVAVIQKHALELGKVALKR</sequence>
<keyword evidence="3" id="KW-1185">Reference proteome</keyword>
<gene>
    <name evidence="2" type="ORF">E4U42_003148</name>
</gene>
<proteinExistence type="predicted"/>
<evidence type="ECO:0000313" key="2">
    <source>
        <dbReference type="EMBL" id="KAG5926583.1"/>
    </source>
</evidence>
<evidence type="ECO:0000256" key="1">
    <source>
        <dbReference type="SAM" id="MobiDB-lite"/>
    </source>
</evidence>
<evidence type="ECO:0000313" key="3">
    <source>
        <dbReference type="Proteomes" id="UP000811619"/>
    </source>
</evidence>
<feature type="compositionally biased region" description="Basic and acidic residues" evidence="1">
    <location>
        <begin position="37"/>
        <end position="59"/>
    </location>
</feature>
<dbReference type="OrthoDB" id="4961168at2759"/>
<organism evidence="2 3">
    <name type="scientific">Claviceps africana</name>
    <dbReference type="NCBI Taxonomy" id="83212"/>
    <lineage>
        <taxon>Eukaryota</taxon>
        <taxon>Fungi</taxon>
        <taxon>Dikarya</taxon>
        <taxon>Ascomycota</taxon>
        <taxon>Pezizomycotina</taxon>
        <taxon>Sordariomycetes</taxon>
        <taxon>Hypocreomycetidae</taxon>
        <taxon>Hypocreales</taxon>
        <taxon>Clavicipitaceae</taxon>
        <taxon>Claviceps</taxon>
    </lineage>
</organism>
<protein>
    <submittedName>
        <fullName evidence="2">Uncharacterized protein</fullName>
    </submittedName>
</protein>